<dbReference type="Gene3D" id="3.30.2310.20">
    <property type="entry name" value="RelE-like"/>
    <property type="match status" value="1"/>
</dbReference>
<dbReference type="RefSeq" id="WP_278099602.1">
    <property type="nucleotide sequence ID" value="NZ_CP091092.1"/>
</dbReference>
<dbReference type="InterPro" id="IPR007712">
    <property type="entry name" value="RelE/ParE_toxin"/>
</dbReference>
<evidence type="ECO:0000313" key="3">
    <source>
        <dbReference type="Proteomes" id="UP001218895"/>
    </source>
</evidence>
<dbReference type="GeneID" id="79951058"/>
<dbReference type="EMBL" id="CP091092">
    <property type="protein sequence ID" value="WFN36765.1"/>
    <property type="molecule type" value="Genomic_DNA"/>
</dbReference>
<reference evidence="2" key="1">
    <citation type="submission" date="2022-01" db="EMBL/GenBank/DDBJ databases">
        <title>Complete genome of Methanomicrobium antiquum DSM 21220.</title>
        <authorList>
            <person name="Chen S.-C."/>
            <person name="You Y.-T."/>
            <person name="Zhou Y.-Z."/>
            <person name="Lai M.-C."/>
        </authorList>
    </citation>
    <scope>NUCLEOTIDE SEQUENCE</scope>
    <source>
        <strain evidence="2">DSM 21220</strain>
    </source>
</reference>
<dbReference type="PANTHER" id="PTHR38813">
    <property type="match status" value="1"/>
</dbReference>
<dbReference type="PANTHER" id="PTHR38813:SF1">
    <property type="entry name" value="TOXIN RELE1-RELATED"/>
    <property type="match status" value="1"/>
</dbReference>
<keyword evidence="1" id="KW-1277">Toxin-antitoxin system</keyword>
<dbReference type="KEGG" id="manq:L1994_11615"/>
<sequence length="93" mass="11021">MFTILIEKKAEKFLKKLPLKSRHIIVERILELKANPFPGENKEKLFCSRPPDVYRLHISRSYTVFYIIDIHNNIVKVEKIMTIDGAHKDYSHL</sequence>
<dbReference type="AlphaFoldDB" id="A0AAF0FND7"/>
<protein>
    <submittedName>
        <fullName evidence="2">Type II toxin-antitoxin system RelE/ParE family toxin</fullName>
    </submittedName>
</protein>
<dbReference type="Pfam" id="PF05016">
    <property type="entry name" value="ParE_toxin"/>
    <property type="match status" value="1"/>
</dbReference>
<keyword evidence="3" id="KW-1185">Reference proteome</keyword>
<organism evidence="2 3">
    <name type="scientific">Methanomicrobium antiquum</name>
    <dbReference type="NCBI Taxonomy" id="487686"/>
    <lineage>
        <taxon>Archaea</taxon>
        <taxon>Methanobacteriati</taxon>
        <taxon>Methanobacteriota</taxon>
        <taxon>Stenosarchaea group</taxon>
        <taxon>Methanomicrobia</taxon>
        <taxon>Methanomicrobiales</taxon>
        <taxon>Methanomicrobiaceae</taxon>
        <taxon>Methanomicrobium</taxon>
    </lineage>
</organism>
<evidence type="ECO:0000313" key="2">
    <source>
        <dbReference type="EMBL" id="WFN36765.1"/>
    </source>
</evidence>
<accession>A0AAF0FND7</accession>
<dbReference type="SUPFAM" id="SSF143011">
    <property type="entry name" value="RelE-like"/>
    <property type="match status" value="1"/>
</dbReference>
<name>A0AAF0FND7_9EURY</name>
<dbReference type="InterPro" id="IPR035093">
    <property type="entry name" value="RelE/ParE_toxin_dom_sf"/>
</dbReference>
<dbReference type="InterPro" id="IPR052747">
    <property type="entry name" value="TA_system_RelE_toxin"/>
</dbReference>
<gene>
    <name evidence="2" type="ORF">L1994_11615</name>
</gene>
<dbReference type="Proteomes" id="UP001218895">
    <property type="component" value="Chromosome"/>
</dbReference>
<evidence type="ECO:0000256" key="1">
    <source>
        <dbReference type="ARBA" id="ARBA00022649"/>
    </source>
</evidence>
<proteinExistence type="predicted"/>